<organism evidence="1 2">
    <name type="scientific">Yokenella regensburgei</name>
    <dbReference type="NCBI Taxonomy" id="158877"/>
    <lineage>
        <taxon>Bacteria</taxon>
        <taxon>Pseudomonadati</taxon>
        <taxon>Pseudomonadota</taxon>
        <taxon>Gammaproteobacteria</taxon>
        <taxon>Enterobacterales</taxon>
        <taxon>Enterobacteriaceae</taxon>
        <taxon>Yokenella</taxon>
    </lineage>
</organism>
<accession>A0ABX9S2D6</accession>
<keyword evidence="2" id="KW-1185">Reference proteome</keyword>
<evidence type="ECO:0000313" key="2">
    <source>
        <dbReference type="Proteomes" id="UP000267341"/>
    </source>
</evidence>
<reference evidence="1 2" key="1">
    <citation type="submission" date="2018-10" db="EMBL/GenBank/DDBJ databases">
        <title>Genomic Encyclopedia of Type Strains, Phase IV (KMG-IV): sequencing the most valuable type-strain genomes for metagenomic binning, comparative biology and taxonomic classification.</title>
        <authorList>
            <person name="Goeker M."/>
        </authorList>
    </citation>
    <scope>NUCLEOTIDE SEQUENCE [LARGE SCALE GENOMIC DNA]</scope>
    <source>
        <strain evidence="1 2">DSM 5079</strain>
    </source>
</reference>
<proteinExistence type="predicted"/>
<name>A0ABX9S2D6_9ENTR</name>
<evidence type="ECO:0000313" key="1">
    <source>
        <dbReference type="EMBL" id="RKR63540.1"/>
    </source>
</evidence>
<dbReference type="EMBL" id="RBIZ01000003">
    <property type="protein sequence ID" value="RKR63540.1"/>
    <property type="molecule type" value="Genomic_DNA"/>
</dbReference>
<comment type="caution">
    <text evidence="1">The sequence shown here is derived from an EMBL/GenBank/DDBJ whole genome shotgun (WGS) entry which is preliminary data.</text>
</comment>
<dbReference type="Proteomes" id="UP000267341">
    <property type="component" value="Unassembled WGS sequence"/>
</dbReference>
<sequence>MLFCGALQTFTPPAIASPAWVWYLTNTFILKREIIHCTIYAS</sequence>
<gene>
    <name evidence="1" type="ORF">C7387_0192</name>
</gene>
<protein>
    <submittedName>
        <fullName evidence="1">Uncharacterized protein</fullName>
    </submittedName>
</protein>